<evidence type="ECO:0000313" key="3">
    <source>
        <dbReference type="Proteomes" id="UP000324222"/>
    </source>
</evidence>
<accession>A0A5B7D4S9</accession>
<dbReference type="AlphaFoldDB" id="A0A5B7D4S9"/>
<name>A0A5B7D4S9_PORTR</name>
<proteinExistence type="predicted"/>
<dbReference type="Proteomes" id="UP000324222">
    <property type="component" value="Unassembled WGS sequence"/>
</dbReference>
<reference evidence="2 3" key="1">
    <citation type="submission" date="2019-05" db="EMBL/GenBank/DDBJ databases">
        <title>Another draft genome of Portunus trituberculatus and its Hox gene families provides insights of decapod evolution.</title>
        <authorList>
            <person name="Jeong J.-H."/>
            <person name="Song I."/>
            <person name="Kim S."/>
            <person name="Choi T."/>
            <person name="Kim D."/>
            <person name="Ryu S."/>
            <person name="Kim W."/>
        </authorList>
    </citation>
    <scope>NUCLEOTIDE SEQUENCE [LARGE SCALE GENOMIC DNA]</scope>
    <source>
        <tissue evidence="2">Muscle</tissue>
    </source>
</reference>
<feature type="region of interest" description="Disordered" evidence="1">
    <location>
        <begin position="139"/>
        <end position="160"/>
    </location>
</feature>
<evidence type="ECO:0000256" key="1">
    <source>
        <dbReference type="SAM" id="MobiDB-lite"/>
    </source>
</evidence>
<sequence length="228" mass="25593">MVRSGHSETEVAIAQRNTANAQSTKFGWFNYAAWSYPEGGVNGLQTLLVQLPLQTAWYWRVTGYFAHTITVIIISEAEQVVNDRQLNVIQVSESLSNTTYPMSLPSKNQENAHPHVTLSHSPSYHSGLQHHTTLGYTSTNQLPLSTKHHPGSKPTTKYQGGLSQSILDCNHILSWVTYYKQKTTLLGHAPPYPNSKISSPIMYSHMWPMMGASALRRHQEVFLGKNKF</sequence>
<evidence type="ECO:0000313" key="2">
    <source>
        <dbReference type="EMBL" id="MPC14993.1"/>
    </source>
</evidence>
<organism evidence="2 3">
    <name type="scientific">Portunus trituberculatus</name>
    <name type="common">Swimming crab</name>
    <name type="synonym">Neptunus trituberculatus</name>
    <dbReference type="NCBI Taxonomy" id="210409"/>
    <lineage>
        <taxon>Eukaryota</taxon>
        <taxon>Metazoa</taxon>
        <taxon>Ecdysozoa</taxon>
        <taxon>Arthropoda</taxon>
        <taxon>Crustacea</taxon>
        <taxon>Multicrustacea</taxon>
        <taxon>Malacostraca</taxon>
        <taxon>Eumalacostraca</taxon>
        <taxon>Eucarida</taxon>
        <taxon>Decapoda</taxon>
        <taxon>Pleocyemata</taxon>
        <taxon>Brachyura</taxon>
        <taxon>Eubrachyura</taxon>
        <taxon>Portunoidea</taxon>
        <taxon>Portunidae</taxon>
        <taxon>Portuninae</taxon>
        <taxon>Portunus</taxon>
    </lineage>
</organism>
<protein>
    <submittedName>
        <fullName evidence="2">Uncharacterized protein</fullName>
    </submittedName>
</protein>
<dbReference type="EMBL" id="VSRR010000395">
    <property type="protein sequence ID" value="MPC14993.1"/>
    <property type="molecule type" value="Genomic_DNA"/>
</dbReference>
<comment type="caution">
    <text evidence="2">The sequence shown here is derived from an EMBL/GenBank/DDBJ whole genome shotgun (WGS) entry which is preliminary data.</text>
</comment>
<keyword evidence="3" id="KW-1185">Reference proteome</keyword>
<gene>
    <name evidence="2" type="ORF">E2C01_007773</name>
</gene>